<sequence length="65" mass="7602">MRTQTPADRCEELVKCFDRDTVNHTYALNFILGTLRVYLQQGKTLTPEKLEDVLESALRFSKIRK</sequence>
<evidence type="ECO:0000313" key="1">
    <source>
        <dbReference type="EMBL" id="KAB2328968.1"/>
    </source>
</evidence>
<protein>
    <submittedName>
        <fullName evidence="1">Uncharacterized protein</fullName>
    </submittedName>
</protein>
<proteinExistence type="predicted"/>
<reference evidence="1 2" key="1">
    <citation type="journal article" date="2016" name="Antonie Van Leeuwenhoek">
        <title>Bacillus depressus sp. nov., isolated from soil of a sunflower field.</title>
        <authorList>
            <person name="Wei X."/>
            <person name="Xin D."/>
            <person name="Xin Y."/>
            <person name="Zhang H."/>
            <person name="Wang T."/>
            <person name="Zhang J."/>
        </authorList>
    </citation>
    <scope>NUCLEOTIDE SEQUENCE [LARGE SCALE GENOMIC DNA]</scope>
    <source>
        <strain evidence="1 2">BZ1</strain>
    </source>
</reference>
<evidence type="ECO:0000313" key="2">
    <source>
        <dbReference type="Proteomes" id="UP000481030"/>
    </source>
</evidence>
<name>A0A6L3V3F0_9BACI</name>
<dbReference type="EMBL" id="WBOS01000022">
    <property type="protein sequence ID" value="KAB2328968.1"/>
    <property type="molecule type" value="Genomic_DNA"/>
</dbReference>
<comment type="caution">
    <text evidence="1">The sequence shown here is derived from an EMBL/GenBank/DDBJ whole genome shotgun (WGS) entry which is preliminary data.</text>
</comment>
<dbReference type="AlphaFoldDB" id="A0A6L3V3F0"/>
<gene>
    <name evidence="1" type="ORF">F7731_23755</name>
</gene>
<organism evidence="1 2">
    <name type="scientific">Cytobacillus depressus</name>
    <dbReference type="NCBI Taxonomy" id="1602942"/>
    <lineage>
        <taxon>Bacteria</taxon>
        <taxon>Bacillati</taxon>
        <taxon>Bacillota</taxon>
        <taxon>Bacilli</taxon>
        <taxon>Bacillales</taxon>
        <taxon>Bacillaceae</taxon>
        <taxon>Cytobacillus</taxon>
    </lineage>
</organism>
<dbReference type="RefSeq" id="WP_151537266.1">
    <property type="nucleotide sequence ID" value="NZ_WBOS01000022.1"/>
</dbReference>
<accession>A0A6L3V3F0</accession>
<keyword evidence="2" id="KW-1185">Reference proteome</keyword>
<dbReference type="Proteomes" id="UP000481030">
    <property type="component" value="Unassembled WGS sequence"/>
</dbReference>